<accession>A0A0A2C5W7</accession>
<dbReference type="InterPro" id="IPR003718">
    <property type="entry name" value="OsmC/Ohr_fam"/>
</dbReference>
<name>A0A0A2C5W7_PROMR</name>
<dbReference type="Gene3D" id="3.30.300.20">
    <property type="match status" value="1"/>
</dbReference>
<dbReference type="SUPFAM" id="SSF82784">
    <property type="entry name" value="OsmC-like"/>
    <property type="match status" value="1"/>
</dbReference>
<reference evidence="3" key="1">
    <citation type="journal article" date="2014" name="Sci. Data">
        <title>Genomes of diverse isolates of the marine cyanobacterium Prochlorococcus.</title>
        <authorList>
            <person name="Biller S."/>
            <person name="Berube P."/>
            <person name="Thompson J."/>
            <person name="Kelly L."/>
            <person name="Roggensack S."/>
            <person name="Awad L."/>
            <person name="Roache-Johnson K."/>
            <person name="Ding H."/>
            <person name="Giovannoni S.J."/>
            <person name="Moore L.R."/>
            <person name="Chisholm S.W."/>
        </authorList>
    </citation>
    <scope>NUCLEOTIDE SEQUENCE [LARGE SCALE GENOMIC DNA]</scope>
    <source>
        <strain evidence="3">PAC1</strain>
    </source>
</reference>
<proteinExistence type="predicted"/>
<dbReference type="Proteomes" id="UP000030392">
    <property type="component" value="Unassembled WGS sequence"/>
</dbReference>
<dbReference type="EMBL" id="JNAX01000010">
    <property type="protein sequence ID" value="KGG20922.1"/>
    <property type="molecule type" value="Genomic_DNA"/>
</dbReference>
<organism evidence="2 3">
    <name type="scientific">Prochlorococcus marinus str. PAC1</name>
    <dbReference type="NCBI Taxonomy" id="59924"/>
    <lineage>
        <taxon>Bacteria</taxon>
        <taxon>Bacillati</taxon>
        <taxon>Cyanobacteriota</taxon>
        <taxon>Cyanophyceae</taxon>
        <taxon>Synechococcales</taxon>
        <taxon>Prochlorococcaceae</taxon>
        <taxon>Prochlorococcus</taxon>
    </lineage>
</organism>
<feature type="compositionally biased region" description="Basic and acidic residues" evidence="1">
    <location>
        <begin position="14"/>
        <end position="26"/>
    </location>
</feature>
<dbReference type="PANTHER" id="PTHR39624">
    <property type="entry name" value="PROTEIN INVOLVED IN RIMO-MEDIATED BETA-METHYLTHIOLATION OF RIBOSOMAL PROTEIN S12 YCAO"/>
    <property type="match status" value="1"/>
</dbReference>
<evidence type="ECO:0000313" key="3">
    <source>
        <dbReference type="Proteomes" id="UP000030392"/>
    </source>
</evidence>
<feature type="region of interest" description="Disordered" evidence="1">
    <location>
        <begin position="1"/>
        <end position="26"/>
    </location>
</feature>
<dbReference type="AlphaFoldDB" id="A0A0A2C5W7"/>
<evidence type="ECO:0000313" key="2">
    <source>
        <dbReference type="EMBL" id="KGG20922.1"/>
    </source>
</evidence>
<dbReference type="InterPro" id="IPR036102">
    <property type="entry name" value="OsmC/Ohrsf"/>
</dbReference>
<sequence length="122" mass="13725">MHTEAKHSLSGRVIHTDAPKDHDGEGKDFAPTDLLASSLGTCVITIMAIEAKRRGWKLGNIKVDVYKTMTSEGPRKIKTLVLEIFMPSDLDSQRYKILQNTADDCPVKLNLECSIDIKFKWH</sequence>
<dbReference type="RefSeq" id="WP_036905468.1">
    <property type="nucleotide sequence ID" value="NZ_CP138967.1"/>
</dbReference>
<comment type="caution">
    <text evidence="2">The sequence shown here is derived from an EMBL/GenBank/DDBJ whole genome shotgun (WGS) entry which is preliminary data.</text>
</comment>
<dbReference type="InterPro" id="IPR015946">
    <property type="entry name" value="KH_dom-like_a/b"/>
</dbReference>
<dbReference type="Pfam" id="PF02566">
    <property type="entry name" value="OsmC"/>
    <property type="match status" value="1"/>
</dbReference>
<dbReference type="PANTHER" id="PTHR39624:SF2">
    <property type="entry name" value="OSMC-LIKE PROTEIN"/>
    <property type="match status" value="1"/>
</dbReference>
<gene>
    <name evidence="2" type="ORF">EV03_0859</name>
</gene>
<evidence type="ECO:0000256" key="1">
    <source>
        <dbReference type="SAM" id="MobiDB-lite"/>
    </source>
</evidence>
<protein>
    <submittedName>
        <fullName evidence="2">Putative redox protein</fullName>
    </submittedName>
</protein>